<evidence type="ECO:0000256" key="1">
    <source>
        <dbReference type="SAM" id="MobiDB-lite"/>
    </source>
</evidence>
<feature type="compositionally biased region" description="Acidic residues" evidence="1">
    <location>
        <begin position="141"/>
        <end position="152"/>
    </location>
</feature>
<proteinExistence type="predicted"/>
<sequence>EAALERWMNSFSKVPNSGPEDYDTGRETVAIVSEARFAYLNCLEELRSLPNNAKRYNDLMLDYGKFLSPYNADEAIEVFESIVHSTSASSGLKSAASNAIARLKSLSQAPQSPATNFSHEPEPEPERTNSNAARRPIEVIEITDEELEPAGG</sequence>
<dbReference type="Proteomes" id="UP000035740">
    <property type="component" value="Unassembled WGS sequence"/>
</dbReference>
<dbReference type="AlphaFoldDB" id="A0A0J8DT53"/>
<dbReference type="EMBL" id="KQ097405">
    <property type="protein sequence ID" value="KMS93950.1"/>
    <property type="molecule type" value="Genomic_DNA"/>
</dbReference>
<feature type="region of interest" description="Disordered" evidence="1">
    <location>
        <begin position="103"/>
        <end position="152"/>
    </location>
</feature>
<feature type="compositionally biased region" description="Polar residues" evidence="1">
    <location>
        <begin position="105"/>
        <end position="118"/>
    </location>
</feature>
<name>A0A0J8DT53_BETVV</name>
<accession>A0A0J8DT53</accession>
<keyword evidence="3" id="KW-1185">Reference proteome</keyword>
<reference evidence="2 3" key="1">
    <citation type="journal article" date="2014" name="Nature">
        <title>The genome of the recently domesticated crop plant sugar beet (Beta vulgaris).</title>
        <authorList>
            <person name="Dohm J.C."/>
            <person name="Minoche A.E."/>
            <person name="Holtgrawe D."/>
            <person name="Capella-Gutierrez S."/>
            <person name="Zakrzewski F."/>
            <person name="Tafer H."/>
            <person name="Rupp O."/>
            <person name="Sorensen T.R."/>
            <person name="Stracke R."/>
            <person name="Reinhardt R."/>
            <person name="Goesmann A."/>
            <person name="Kraft T."/>
            <person name="Schulz B."/>
            <person name="Stadler P.F."/>
            <person name="Schmidt T."/>
            <person name="Gabaldon T."/>
            <person name="Lehrach H."/>
            <person name="Weisshaar B."/>
            <person name="Himmelbauer H."/>
        </authorList>
    </citation>
    <scope>NUCLEOTIDE SEQUENCE [LARGE SCALE GENOMIC DNA]</scope>
    <source>
        <tissue evidence="2">Taproot</tissue>
    </source>
</reference>
<organism evidence="2 3">
    <name type="scientific">Beta vulgaris subsp. vulgaris</name>
    <name type="common">Beet</name>
    <dbReference type="NCBI Taxonomy" id="3555"/>
    <lineage>
        <taxon>Eukaryota</taxon>
        <taxon>Viridiplantae</taxon>
        <taxon>Streptophyta</taxon>
        <taxon>Embryophyta</taxon>
        <taxon>Tracheophyta</taxon>
        <taxon>Spermatophyta</taxon>
        <taxon>Magnoliopsida</taxon>
        <taxon>eudicotyledons</taxon>
        <taxon>Gunneridae</taxon>
        <taxon>Pentapetalae</taxon>
        <taxon>Caryophyllales</taxon>
        <taxon>Chenopodiaceae</taxon>
        <taxon>Betoideae</taxon>
        <taxon>Beta</taxon>
    </lineage>
</organism>
<feature type="non-terminal residue" evidence="2">
    <location>
        <position position="1"/>
    </location>
</feature>
<dbReference type="Gramene" id="KMS93950">
    <property type="protein sequence ID" value="KMS93950"/>
    <property type="gene ID" value="BVRB_026300"/>
</dbReference>
<evidence type="ECO:0000313" key="2">
    <source>
        <dbReference type="EMBL" id="KMS93950.1"/>
    </source>
</evidence>
<gene>
    <name evidence="2" type="ORF">BVRB_026300</name>
</gene>
<protein>
    <submittedName>
        <fullName evidence="2">Uncharacterized protein</fullName>
    </submittedName>
</protein>
<feature type="non-terminal residue" evidence="2">
    <location>
        <position position="152"/>
    </location>
</feature>
<evidence type="ECO:0000313" key="3">
    <source>
        <dbReference type="Proteomes" id="UP000035740"/>
    </source>
</evidence>